<organism evidence="2 3">
    <name type="scientific">Botrytis paeoniae</name>
    <dbReference type="NCBI Taxonomy" id="278948"/>
    <lineage>
        <taxon>Eukaryota</taxon>
        <taxon>Fungi</taxon>
        <taxon>Dikarya</taxon>
        <taxon>Ascomycota</taxon>
        <taxon>Pezizomycotina</taxon>
        <taxon>Leotiomycetes</taxon>
        <taxon>Helotiales</taxon>
        <taxon>Sclerotiniaceae</taxon>
        <taxon>Botrytis</taxon>
    </lineage>
</organism>
<protein>
    <submittedName>
        <fullName evidence="2">Uncharacterized protein</fullName>
    </submittedName>
</protein>
<evidence type="ECO:0000313" key="3">
    <source>
        <dbReference type="Proteomes" id="UP000297910"/>
    </source>
</evidence>
<feature type="region of interest" description="Disordered" evidence="1">
    <location>
        <begin position="66"/>
        <end position="86"/>
    </location>
</feature>
<sequence length="118" mass="13393">MAIIDIDMVSTVDLSGSTTYDASDVQQRPHETFLKDVGHRDMLQKVGSLHDTYSVHYRHNMYRIMPHNSSKNSREGKVATSPVGAHVDKSENHTAALCFKKRKELQVDPQIKLLKGFR</sequence>
<comment type="caution">
    <text evidence="2">The sequence shown here is derived from an EMBL/GenBank/DDBJ whole genome shotgun (WGS) entry which is preliminary data.</text>
</comment>
<accession>A0A4Z1FE02</accession>
<keyword evidence="3" id="KW-1185">Reference proteome</keyword>
<proteinExistence type="predicted"/>
<dbReference type="Proteomes" id="UP000297910">
    <property type="component" value="Unassembled WGS sequence"/>
</dbReference>
<evidence type="ECO:0000256" key="1">
    <source>
        <dbReference type="SAM" id="MobiDB-lite"/>
    </source>
</evidence>
<dbReference type="AlphaFoldDB" id="A0A4Z1FE02"/>
<dbReference type="EMBL" id="PQXI01000212">
    <property type="protein sequence ID" value="TGO21558.1"/>
    <property type="molecule type" value="Genomic_DNA"/>
</dbReference>
<gene>
    <name evidence="2" type="ORF">BPAE_0213g00020</name>
</gene>
<reference evidence="2 3" key="1">
    <citation type="submission" date="2017-12" db="EMBL/GenBank/DDBJ databases">
        <title>Comparative genomics of Botrytis spp.</title>
        <authorList>
            <person name="Valero-Jimenez C.A."/>
            <person name="Tapia P."/>
            <person name="Veloso J."/>
            <person name="Silva-Moreno E."/>
            <person name="Staats M."/>
            <person name="Valdes J.H."/>
            <person name="Van Kan J.A.L."/>
        </authorList>
    </citation>
    <scope>NUCLEOTIDE SEQUENCE [LARGE SCALE GENOMIC DNA]</scope>
    <source>
        <strain evidence="2 3">Bp0003</strain>
    </source>
</reference>
<evidence type="ECO:0000313" key="2">
    <source>
        <dbReference type="EMBL" id="TGO21558.1"/>
    </source>
</evidence>
<name>A0A4Z1FE02_9HELO</name>